<reference evidence="1" key="1">
    <citation type="submission" date="2019-10" db="EMBL/GenBank/DDBJ databases">
        <authorList>
            <consortium name="DOE Joint Genome Institute"/>
            <person name="Kuo A."/>
            <person name="Miyauchi S."/>
            <person name="Kiss E."/>
            <person name="Drula E."/>
            <person name="Kohler A."/>
            <person name="Sanchez-Garcia M."/>
            <person name="Andreopoulos B."/>
            <person name="Barry K.W."/>
            <person name="Bonito G."/>
            <person name="Buee M."/>
            <person name="Carver A."/>
            <person name="Chen C."/>
            <person name="Cichocki N."/>
            <person name="Clum A."/>
            <person name="Culley D."/>
            <person name="Crous P.W."/>
            <person name="Fauchery L."/>
            <person name="Girlanda M."/>
            <person name="Hayes R."/>
            <person name="Keri Z."/>
            <person name="Labutti K."/>
            <person name="Lipzen A."/>
            <person name="Lombard V."/>
            <person name="Magnuson J."/>
            <person name="Maillard F."/>
            <person name="Morin E."/>
            <person name="Murat C."/>
            <person name="Nolan M."/>
            <person name="Ohm R."/>
            <person name="Pangilinan J."/>
            <person name="Pereira M."/>
            <person name="Perotto S."/>
            <person name="Peter M."/>
            <person name="Riley R."/>
            <person name="Sitrit Y."/>
            <person name="Stielow B."/>
            <person name="Szollosi G."/>
            <person name="Zifcakova L."/>
            <person name="Stursova M."/>
            <person name="Spatafora J.W."/>
            <person name="Tedersoo L."/>
            <person name="Vaario L.-M."/>
            <person name="Yamada A."/>
            <person name="Yan M."/>
            <person name="Wang P."/>
            <person name="Xu J."/>
            <person name="Bruns T."/>
            <person name="Baldrian P."/>
            <person name="Vilgalys R."/>
            <person name="Henrissat B."/>
            <person name="Grigoriev I.V."/>
            <person name="Hibbett D."/>
            <person name="Nagy L.G."/>
            <person name="Martin F.M."/>
        </authorList>
    </citation>
    <scope>NUCLEOTIDE SEQUENCE</scope>
    <source>
        <strain evidence="1">P2</strain>
    </source>
</reference>
<reference evidence="1" key="2">
    <citation type="journal article" date="2020" name="Nat. Commun.">
        <title>Large-scale genome sequencing of mycorrhizal fungi provides insights into the early evolution of symbiotic traits.</title>
        <authorList>
            <person name="Miyauchi S."/>
            <person name="Kiss E."/>
            <person name="Kuo A."/>
            <person name="Drula E."/>
            <person name="Kohler A."/>
            <person name="Sanchez-Garcia M."/>
            <person name="Morin E."/>
            <person name="Andreopoulos B."/>
            <person name="Barry K.W."/>
            <person name="Bonito G."/>
            <person name="Buee M."/>
            <person name="Carver A."/>
            <person name="Chen C."/>
            <person name="Cichocki N."/>
            <person name="Clum A."/>
            <person name="Culley D."/>
            <person name="Crous P.W."/>
            <person name="Fauchery L."/>
            <person name="Girlanda M."/>
            <person name="Hayes R.D."/>
            <person name="Keri Z."/>
            <person name="LaButti K."/>
            <person name="Lipzen A."/>
            <person name="Lombard V."/>
            <person name="Magnuson J."/>
            <person name="Maillard F."/>
            <person name="Murat C."/>
            <person name="Nolan M."/>
            <person name="Ohm R.A."/>
            <person name="Pangilinan J."/>
            <person name="Pereira M.F."/>
            <person name="Perotto S."/>
            <person name="Peter M."/>
            <person name="Pfister S."/>
            <person name="Riley R."/>
            <person name="Sitrit Y."/>
            <person name="Stielow J.B."/>
            <person name="Szollosi G."/>
            <person name="Zifcakova L."/>
            <person name="Stursova M."/>
            <person name="Spatafora J.W."/>
            <person name="Tedersoo L."/>
            <person name="Vaario L.M."/>
            <person name="Yamada A."/>
            <person name="Yan M."/>
            <person name="Wang P."/>
            <person name="Xu J."/>
            <person name="Bruns T."/>
            <person name="Baldrian P."/>
            <person name="Vilgalys R."/>
            <person name="Dunand C."/>
            <person name="Henrissat B."/>
            <person name="Grigoriev I.V."/>
            <person name="Hibbett D."/>
            <person name="Nagy L.G."/>
            <person name="Martin F.M."/>
        </authorList>
    </citation>
    <scope>NUCLEOTIDE SEQUENCE</scope>
    <source>
        <strain evidence="1">P2</strain>
    </source>
</reference>
<sequence length="311" mass="34867">MKDEDFVHPEPISSEPGRKDRKKKRKRDREDGEPPSDDKKKKRRKEKASGATSDPASAIPVTDLPHEAADIPEVTRTTAVASEVKERKKKHNSSTETSDPPTSSAIEPTRIAGSADKPEKPRKRKSTKDDDVDADGDAESSLESKPKTKKRKKREAVENEDNPSVVIPAEDSPRKRKKSKKPIHPDPSGDSDLTEQSQKALTYIYSQSTLPEIWKFNKARQNWIIRNVWTSKVPGKYFPMVVDYLSRVQGRVRETLIESCKKVISGSNRDPPVTQAGTDEKSLSENPNTSAPTNEKTERAETLLYALTKRS</sequence>
<organism evidence="1 2">
    <name type="scientific">Thelephora ganbajun</name>
    <name type="common">Ganba fungus</name>
    <dbReference type="NCBI Taxonomy" id="370292"/>
    <lineage>
        <taxon>Eukaryota</taxon>
        <taxon>Fungi</taxon>
        <taxon>Dikarya</taxon>
        <taxon>Basidiomycota</taxon>
        <taxon>Agaricomycotina</taxon>
        <taxon>Agaricomycetes</taxon>
        <taxon>Thelephorales</taxon>
        <taxon>Thelephoraceae</taxon>
        <taxon>Thelephora</taxon>
    </lineage>
</organism>
<comment type="caution">
    <text evidence="1">The sequence shown here is derived from an EMBL/GenBank/DDBJ whole genome shotgun (WGS) entry which is preliminary data.</text>
</comment>
<accession>A0ACB6ZS34</accession>
<name>A0ACB6ZS34_THEGA</name>
<evidence type="ECO:0000313" key="2">
    <source>
        <dbReference type="Proteomes" id="UP000886501"/>
    </source>
</evidence>
<dbReference type="EMBL" id="MU117970">
    <property type="protein sequence ID" value="KAF9652118.1"/>
    <property type="molecule type" value="Genomic_DNA"/>
</dbReference>
<gene>
    <name evidence="1" type="ORF">BDM02DRAFT_3109523</name>
</gene>
<protein>
    <submittedName>
        <fullName evidence="1">Uncharacterized protein</fullName>
    </submittedName>
</protein>
<proteinExistence type="predicted"/>
<keyword evidence="2" id="KW-1185">Reference proteome</keyword>
<dbReference type="Proteomes" id="UP000886501">
    <property type="component" value="Unassembled WGS sequence"/>
</dbReference>
<evidence type="ECO:0000313" key="1">
    <source>
        <dbReference type="EMBL" id="KAF9652118.1"/>
    </source>
</evidence>